<dbReference type="Proteomes" id="UP000013304">
    <property type="component" value="Chromosome"/>
</dbReference>
<protein>
    <submittedName>
        <fullName evidence="2">Uncharacterized protein</fullName>
    </submittedName>
</protein>
<dbReference type="AlphaFoldDB" id="N0CYG7"/>
<evidence type="ECO:0000313" key="3">
    <source>
        <dbReference type="Proteomes" id="UP000013304"/>
    </source>
</evidence>
<proteinExistence type="predicted"/>
<dbReference type="eggNOG" id="ENOG5031XKW">
    <property type="taxonomic scope" value="Bacteria"/>
</dbReference>
<feature type="region of interest" description="Disordered" evidence="1">
    <location>
        <begin position="31"/>
        <end position="76"/>
    </location>
</feature>
<organism evidence="2 3">
    <name type="scientific">Streptomyces microflavus DSM 40593</name>
    <dbReference type="NCBI Taxonomy" id="1303692"/>
    <lineage>
        <taxon>Bacteria</taxon>
        <taxon>Bacillati</taxon>
        <taxon>Actinomycetota</taxon>
        <taxon>Actinomycetes</taxon>
        <taxon>Kitasatosporales</taxon>
        <taxon>Streptomycetaceae</taxon>
        <taxon>Streptomyces</taxon>
    </lineage>
</organism>
<dbReference type="HOGENOM" id="CLU_2652886_0_0_11"/>
<dbReference type="RefSeq" id="WP_015609955.1">
    <property type="nucleotide sequence ID" value="NC_021177.1"/>
</dbReference>
<dbReference type="OrthoDB" id="4265034at2"/>
<evidence type="ECO:0000313" key="2">
    <source>
        <dbReference type="EMBL" id="AGK78603.1"/>
    </source>
</evidence>
<feature type="compositionally biased region" description="Pro residues" evidence="1">
    <location>
        <begin position="41"/>
        <end position="50"/>
    </location>
</feature>
<sequence length="76" mass="8313">MSGFTHPCNDLGAPHGLLYPRRYVTGWKCDRHTPNALRGLPEPPPGPGWPPGSYLNHPDRNPATNLPDPGEQEPPP</sequence>
<name>N0CYG7_STRMI</name>
<reference evidence="2 3" key="1">
    <citation type="submission" date="2013-04" db="EMBL/GenBank/DDBJ databases">
        <title>Complete genome sequence of Streptomyces fulvissimus.</title>
        <authorList>
            <person name="Myronovskyi M."/>
            <person name="Tokovenko B."/>
            <person name="Manderscheid N."/>
            <person name="Petzke L."/>
            <person name="Luzhetskyy A."/>
        </authorList>
    </citation>
    <scope>NUCLEOTIDE SEQUENCE [LARGE SCALE GENOMIC DNA]</scope>
    <source>
        <strain evidence="2 3">DSM 40593</strain>
    </source>
</reference>
<accession>N0CYG7</accession>
<evidence type="ECO:0000256" key="1">
    <source>
        <dbReference type="SAM" id="MobiDB-lite"/>
    </source>
</evidence>
<dbReference type="KEGG" id="sfi:SFUL_3685"/>
<gene>
    <name evidence="2" type="ORF">SFUL_3685</name>
</gene>
<dbReference type="EMBL" id="CP005080">
    <property type="protein sequence ID" value="AGK78603.1"/>
    <property type="molecule type" value="Genomic_DNA"/>
</dbReference>
<dbReference type="PATRIC" id="fig|1303692.3.peg.3700"/>